<feature type="domain" description="Glycoside hydrolase family 9" evidence="8">
    <location>
        <begin position="122"/>
        <end position="577"/>
    </location>
</feature>
<evidence type="ECO:0000313" key="10">
    <source>
        <dbReference type="EMBL" id="ROH86958.1"/>
    </source>
</evidence>
<dbReference type="PROSITE" id="PS00698">
    <property type="entry name" value="GH9_3"/>
    <property type="match status" value="1"/>
</dbReference>
<feature type="chain" id="PRO_5017848958" description="Endoglucanase" evidence="7">
    <location>
        <begin position="23"/>
        <end position="597"/>
    </location>
</feature>
<reference evidence="10 11" key="1">
    <citation type="submission" date="2018-10" db="EMBL/GenBank/DDBJ databases">
        <authorList>
            <person name="Chen W.-M."/>
        </authorList>
    </citation>
    <scope>NUCLEOTIDE SEQUENCE [LARGE SCALE GENOMIC DNA]</scope>
    <source>
        <strain evidence="10 11">H-5</strain>
    </source>
</reference>
<feature type="signal peptide" evidence="7">
    <location>
        <begin position="1"/>
        <end position="22"/>
    </location>
</feature>
<accession>A0A3N0V3B0</accession>
<dbReference type="EC" id="3.2.1.4" evidence="7"/>
<dbReference type="InterPro" id="IPR014756">
    <property type="entry name" value="Ig_E-set"/>
</dbReference>
<evidence type="ECO:0000256" key="4">
    <source>
        <dbReference type="ARBA" id="ARBA00023295"/>
    </source>
</evidence>
<organism evidence="10 11">
    <name type="scientific">Pseudomethylobacillus aquaticus</name>
    <dbReference type="NCBI Taxonomy" id="2676064"/>
    <lineage>
        <taxon>Bacteria</taxon>
        <taxon>Pseudomonadati</taxon>
        <taxon>Pseudomonadota</taxon>
        <taxon>Betaproteobacteria</taxon>
        <taxon>Nitrosomonadales</taxon>
        <taxon>Methylophilaceae</taxon>
        <taxon>Pseudomethylobacillus</taxon>
    </lineage>
</organism>
<evidence type="ECO:0000259" key="8">
    <source>
        <dbReference type="Pfam" id="PF00759"/>
    </source>
</evidence>
<dbReference type="GO" id="GO:0008810">
    <property type="term" value="F:cellulase activity"/>
    <property type="evidence" value="ECO:0007669"/>
    <property type="project" value="UniProtKB-EC"/>
</dbReference>
<comment type="similarity">
    <text evidence="1 6 7">Belongs to the glycosyl hydrolase 9 (cellulase E) family.</text>
</comment>
<dbReference type="Proteomes" id="UP000275137">
    <property type="component" value="Unassembled WGS sequence"/>
</dbReference>
<dbReference type="InterPro" id="IPR001701">
    <property type="entry name" value="Glyco_hydro_9"/>
</dbReference>
<dbReference type="Pfam" id="PF00759">
    <property type="entry name" value="Glyco_hydro_9"/>
    <property type="match status" value="1"/>
</dbReference>
<evidence type="ECO:0000256" key="2">
    <source>
        <dbReference type="ARBA" id="ARBA00022801"/>
    </source>
</evidence>
<evidence type="ECO:0000256" key="3">
    <source>
        <dbReference type="ARBA" id="ARBA00023277"/>
    </source>
</evidence>
<dbReference type="SUPFAM" id="SSF48208">
    <property type="entry name" value="Six-hairpin glycosidases"/>
    <property type="match status" value="1"/>
</dbReference>
<dbReference type="Gene3D" id="1.50.10.10">
    <property type="match status" value="1"/>
</dbReference>
<name>A0A3N0V3B0_9PROT</name>
<evidence type="ECO:0000256" key="1">
    <source>
        <dbReference type="ARBA" id="ARBA00007072"/>
    </source>
</evidence>
<dbReference type="InterPro" id="IPR013783">
    <property type="entry name" value="Ig-like_fold"/>
</dbReference>
<dbReference type="Gene3D" id="2.60.40.10">
    <property type="entry name" value="Immunoglobulins"/>
    <property type="match status" value="1"/>
</dbReference>
<keyword evidence="7" id="KW-0136">Cellulose degradation</keyword>
<keyword evidence="7" id="KW-0732">Signal</keyword>
<evidence type="ECO:0000313" key="11">
    <source>
        <dbReference type="Proteomes" id="UP000275137"/>
    </source>
</evidence>
<dbReference type="SUPFAM" id="SSF81296">
    <property type="entry name" value="E set domains"/>
    <property type="match status" value="1"/>
</dbReference>
<dbReference type="Pfam" id="PF02927">
    <property type="entry name" value="CelD_N"/>
    <property type="match status" value="1"/>
</dbReference>
<sequence length="597" mass="65047">MRGWMPAPLMLAILGLSAPALAQTAPTSALTAAIAVNQLGYTLHGHKRALLLNSPQPSLPVLVLDAHSQIELASLTPGVVRKAGHGIAVQQVEFSALNTSGEYLLVQGALRSSRFRIEALPYAALMKSALRSYYLQRCNTAIHDPVSGLRHPVCHPLDGRIARDDGINRQGQAWPANGGWHDAGDYGKYIATAAVTVSRLLSLYEAAPDRFNTLRLDIPESANAVPDLLDEARFELEWMLNMQRQDGAVYRKLSGARWPKEVMPHQDDQVRLVYGVSSPDTGKFAATLAQAARVYAAFDPVFSARCLQAASRAWTWLQGSKGVDGAKDIPAVKDQTIDYHPADDGGSGSYLASGIDREPSLATDRDDRLAAASELYLTTASPEYLGYLQRYIPRADYTLFEWKDMSSLGLWHLLQRSSGEPLKAARAHIRKKLLARAERALRTADGNAYGLADTQFVWGSNKLIAEEGINLVYAYWLTADTKYLRAATHQLDYLLGVNPFAMAYVTGFGQRSVQHPNHIPMRNSDARLAGLMVGGPSVHGEDGITPKNLGALSYIDHAQAYASNEYAIDYNAALIGLIEALSRTRPLAAEGQPHTGP</sequence>
<dbReference type="InterPro" id="IPR012341">
    <property type="entry name" value="6hp_glycosidase-like_sf"/>
</dbReference>
<keyword evidence="4 6" id="KW-0326">Glycosidase</keyword>
<dbReference type="InterPro" id="IPR008928">
    <property type="entry name" value="6-hairpin_glycosidase_sf"/>
</dbReference>
<evidence type="ECO:0000259" key="9">
    <source>
        <dbReference type="Pfam" id="PF02927"/>
    </source>
</evidence>
<proteinExistence type="inferred from homology"/>
<gene>
    <name evidence="10" type="ORF">ED236_04445</name>
</gene>
<keyword evidence="5 6" id="KW-0624">Polysaccharide degradation</keyword>
<feature type="domain" description="Cellulase Ig-like" evidence="9">
    <location>
        <begin position="32"/>
        <end position="108"/>
    </location>
</feature>
<keyword evidence="3 6" id="KW-0119">Carbohydrate metabolism</keyword>
<comment type="catalytic activity">
    <reaction evidence="7">
        <text>Endohydrolysis of (1-&gt;4)-beta-D-glucosidic linkages in cellulose, lichenin and cereal beta-D-glucans.</text>
        <dbReference type="EC" id="3.2.1.4"/>
    </reaction>
</comment>
<evidence type="ECO:0000256" key="7">
    <source>
        <dbReference type="RuleBase" id="RU361166"/>
    </source>
</evidence>
<dbReference type="InterPro" id="IPR033126">
    <property type="entry name" value="Glyco_hydro_9_Asp/Glu_AS"/>
</dbReference>
<feature type="active site" evidence="6">
    <location>
        <position position="556"/>
    </location>
</feature>
<dbReference type="EMBL" id="RJVP01000002">
    <property type="protein sequence ID" value="ROH86958.1"/>
    <property type="molecule type" value="Genomic_DNA"/>
</dbReference>
<dbReference type="PANTHER" id="PTHR22298">
    <property type="entry name" value="ENDO-1,4-BETA-GLUCANASE"/>
    <property type="match status" value="1"/>
</dbReference>
<feature type="active site" evidence="6">
    <location>
        <position position="565"/>
    </location>
</feature>
<keyword evidence="2 6" id="KW-0378">Hydrolase</keyword>
<dbReference type="GO" id="GO:0030245">
    <property type="term" value="P:cellulose catabolic process"/>
    <property type="evidence" value="ECO:0007669"/>
    <property type="project" value="UniProtKB-KW"/>
</dbReference>
<dbReference type="InterPro" id="IPR004197">
    <property type="entry name" value="Cellulase_Ig-like"/>
</dbReference>
<comment type="caution">
    <text evidence="10">The sequence shown here is derived from an EMBL/GenBank/DDBJ whole genome shotgun (WGS) entry which is preliminary data.</text>
</comment>
<keyword evidence="11" id="KW-1185">Reference proteome</keyword>
<evidence type="ECO:0000256" key="6">
    <source>
        <dbReference type="PROSITE-ProRule" id="PRU10060"/>
    </source>
</evidence>
<dbReference type="CDD" id="cd02850">
    <property type="entry name" value="E_set_Cellulase_N"/>
    <property type="match status" value="1"/>
</dbReference>
<evidence type="ECO:0000256" key="5">
    <source>
        <dbReference type="ARBA" id="ARBA00023326"/>
    </source>
</evidence>
<dbReference type="AlphaFoldDB" id="A0A3N0V3B0"/>
<protein>
    <recommendedName>
        <fullName evidence="7">Endoglucanase</fullName>
        <ecNumber evidence="7">3.2.1.4</ecNumber>
    </recommendedName>
</protein>